<feature type="domain" description="SLH" evidence="3">
    <location>
        <begin position="141"/>
        <end position="204"/>
    </location>
</feature>
<proteinExistence type="predicted"/>
<dbReference type="InterPro" id="IPR014044">
    <property type="entry name" value="CAP_dom"/>
</dbReference>
<feature type="signal peptide" evidence="2">
    <location>
        <begin position="1"/>
        <end position="22"/>
    </location>
</feature>
<dbReference type="Gene3D" id="3.40.33.10">
    <property type="entry name" value="CAP"/>
    <property type="match status" value="1"/>
</dbReference>
<dbReference type="SUPFAM" id="SSF55797">
    <property type="entry name" value="PR-1-like"/>
    <property type="match status" value="1"/>
</dbReference>
<gene>
    <name evidence="4" type="ORF">FZC84_20920</name>
</gene>
<dbReference type="AlphaFoldDB" id="A0A5D4M2M2"/>
<evidence type="ECO:0000313" key="5">
    <source>
        <dbReference type="Proteomes" id="UP000325182"/>
    </source>
</evidence>
<evidence type="ECO:0000256" key="1">
    <source>
        <dbReference type="ARBA" id="ARBA00022729"/>
    </source>
</evidence>
<reference evidence="4 5" key="1">
    <citation type="submission" date="2019-08" db="EMBL/GenBank/DDBJ databases">
        <title>Bacillus genomes from the desert of Cuatro Cienegas, Coahuila.</title>
        <authorList>
            <person name="Olmedo-Alvarez G."/>
        </authorList>
    </citation>
    <scope>NUCLEOTIDE SEQUENCE [LARGE SCALE GENOMIC DNA]</scope>
    <source>
        <strain evidence="4 5">CH128b_4D</strain>
    </source>
</reference>
<feature type="domain" description="SLH" evidence="3">
    <location>
        <begin position="88"/>
        <end position="140"/>
    </location>
</feature>
<evidence type="ECO:0000313" key="4">
    <source>
        <dbReference type="EMBL" id="TYR95896.1"/>
    </source>
</evidence>
<dbReference type="CDD" id="cd05379">
    <property type="entry name" value="CAP_bacterial"/>
    <property type="match status" value="1"/>
</dbReference>
<dbReference type="Proteomes" id="UP000325182">
    <property type="component" value="Unassembled WGS sequence"/>
</dbReference>
<evidence type="ECO:0000256" key="2">
    <source>
        <dbReference type="SAM" id="SignalP"/>
    </source>
</evidence>
<dbReference type="RefSeq" id="WP_148955131.1">
    <property type="nucleotide sequence ID" value="NZ_VTEG01000027.1"/>
</dbReference>
<name>A0A5D4M2M2_9BACI</name>
<comment type="caution">
    <text evidence="4">The sequence shown here is derived from an EMBL/GenBank/DDBJ whole genome shotgun (WGS) entry which is preliminary data.</text>
</comment>
<dbReference type="InterPro" id="IPR001119">
    <property type="entry name" value="SLH_dom"/>
</dbReference>
<evidence type="ECO:0000259" key="3">
    <source>
        <dbReference type="PROSITE" id="PS51272"/>
    </source>
</evidence>
<organism evidence="4 5">
    <name type="scientific">Rossellomorea vietnamensis</name>
    <dbReference type="NCBI Taxonomy" id="218284"/>
    <lineage>
        <taxon>Bacteria</taxon>
        <taxon>Bacillati</taxon>
        <taxon>Bacillota</taxon>
        <taxon>Bacilli</taxon>
        <taxon>Bacillales</taxon>
        <taxon>Bacillaceae</taxon>
        <taxon>Rossellomorea</taxon>
    </lineage>
</organism>
<dbReference type="PANTHER" id="PTHR31157:SF1">
    <property type="entry name" value="SCP DOMAIN-CONTAINING PROTEIN"/>
    <property type="match status" value="1"/>
</dbReference>
<keyword evidence="1 2" id="KW-0732">Signal</keyword>
<accession>A0A5D4M2M2</accession>
<dbReference type="PROSITE" id="PS51272">
    <property type="entry name" value="SLH"/>
    <property type="match status" value="3"/>
</dbReference>
<dbReference type="Pfam" id="PF00188">
    <property type="entry name" value="CAP"/>
    <property type="match status" value="1"/>
</dbReference>
<feature type="chain" id="PRO_5022704466" description="SLH domain-containing protein" evidence="2">
    <location>
        <begin position="23"/>
        <end position="326"/>
    </location>
</feature>
<feature type="domain" description="SLH" evidence="3">
    <location>
        <begin position="23"/>
        <end position="86"/>
    </location>
</feature>
<sequence>MKRILFVLLTLSLVFPFSSFQAKGAGYTDVPADFWAKDEISYISSLGIINGYEDGSFRPNNEVTRRQAALIIGRALDIDTSNRQKPRFVDVPANDEAYPYIAALTEEGVFDNVTRFNPSDSLTRGQMAKILVNSFDITGKSSKVFKDVPAGSWTYPYVTPLVASGITTGVNASYYAPNDSVSRAQMVVFIKRTLDYKSQSFHASEVLRLTNIERAKVGAPPLKLSSEVQPVAMLKAEDMAVNGYFAHQSPTYGSPFDMMKAFGVSYTRAGENLFAGNSAPSVAVSSWMNSPGHRQNMLNPAFTHLGVGYAEGGPYRDYWVQMFITK</sequence>
<dbReference type="EMBL" id="VTEG01000027">
    <property type="protein sequence ID" value="TYR95896.1"/>
    <property type="molecule type" value="Genomic_DNA"/>
</dbReference>
<dbReference type="Pfam" id="PF00395">
    <property type="entry name" value="SLH"/>
    <property type="match status" value="3"/>
</dbReference>
<protein>
    <recommendedName>
        <fullName evidence="3">SLH domain-containing protein</fullName>
    </recommendedName>
</protein>
<dbReference type="PANTHER" id="PTHR31157">
    <property type="entry name" value="SCP DOMAIN-CONTAINING PROTEIN"/>
    <property type="match status" value="1"/>
</dbReference>
<dbReference type="InterPro" id="IPR035940">
    <property type="entry name" value="CAP_sf"/>
</dbReference>